<evidence type="ECO:0000313" key="3">
    <source>
        <dbReference type="Proteomes" id="UP001152747"/>
    </source>
</evidence>
<keyword evidence="3" id="KW-1185">Reference proteome</keyword>
<organism evidence="2 3">
    <name type="scientific">Caenorhabditis angaria</name>
    <dbReference type="NCBI Taxonomy" id="860376"/>
    <lineage>
        <taxon>Eukaryota</taxon>
        <taxon>Metazoa</taxon>
        <taxon>Ecdysozoa</taxon>
        <taxon>Nematoda</taxon>
        <taxon>Chromadorea</taxon>
        <taxon>Rhabditida</taxon>
        <taxon>Rhabditina</taxon>
        <taxon>Rhabditomorpha</taxon>
        <taxon>Rhabditoidea</taxon>
        <taxon>Rhabditidae</taxon>
        <taxon>Peloderinae</taxon>
        <taxon>Caenorhabditis</taxon>
    </lineage>
</organism>
<proteinExistence type="predicted"/>
<gene>
    <name evidence="2" type="ORF">CAMP_LOCUS15024</name>
</gene>
<reference evidence="2" key="1">
    <citation type="submission" date="2022-11" db="EMBL/GenBank/DDBJ databases">
        <authorList>
            <person name="Kikuchi T."/>
        </authorList>
    </citation>
    <scope>NUCLEOTIDE SEQUENCE</scope>
    <source>
        <strain evidence="2">PS1010</strain>
    </source>
</reference>
<feature type="signal peptide" evidence="1">
    <location>
        <begin position="1"/>
        <end position="20"/>
    </location>
</feature>
<feature type="chain" id="PRO_5040495161" evidence="1">
    <location>
        <begin position="21"/>
        <end position="66"/>
    </location>
</feature>
<protein>
    <submittedName>
        <fullName evidence="2">Uncharacterized protein</fullName>
    </submittedName>
</protein>
<comment type="caution">
    <text evidence="2">The sequence shown here is derived from an EMBL/GenBank/DDBJ whole genome shotgun (WGS) entry which is preliminary data.</text>
</comment>
<evidence type="ECO:0000256" key="1">
    <source>
        <dbReference type="SAM" id="SignalP"/>
    </source>
</evidence>
<name>A0A9P1IWA4_9PELO</name>
<dbReference type="Proteomes" id="UP001152747">
    <property type="component" value="Unassembled WGS sequence"/>
</dbReference>
<accession>A0A9P1IWA4</accession>
<dbReference type="EMBL" id="CANHGI010000005">
    <property type="protein sequence ID" value="CAI5452387.1"/>
    <property type="molecule type" value="Genomic_DNA"/>
</dbReference>
<sequence>MRFLIVLISFIFLIISSTFAQVSDDDSYFMRLQKSSNPMMKFVNPFPYHNPSFHLREENRRKFSPF</sequence>
<keyword evidence="1" id="KW-0732">Signal</keyword>
<dbReference type="AlphaFoldDB" id="A0A9P1IWA4"/>
<evidence type="ECO:0000313" key="2">
    <source>
        <dbReference type="EMBL" id="CAI5452387.1"/>
    </source>
</evidence>